<evidence type="ECO:0000313" key="2">
    <source>
        <dbReference type="Proteomes" id="UP000249577"/>
    </source>
</evidence>
<dbReference type="EMBL" id="QFPN01000002">
    <property type="protein sequence ID" value="PZQ18166.1"/>
    <property type="molecule type" value="Genomic_DNA"/>
</dbReference>
<gene>
    <name evidence="1" type="ORF">DI565_05550</name>
</gene>
<protein>
    <submittedName>
        <fullName evidence="1">Uncharacterized protein</fullName>
    </submittedName>
</protein>
<dbReference type="AlphaFoldDB" id="A0A2W5KM80"/>
<proteinExistence type="predicted"/>
<dbReference type="Proteomes" id="UP000249577">
    <property type="component" value="Unassembled WGS sequence"/>
</dbReference>
<reference evidence="1 2" key="1">
    <citation type="submission" date="2017-08" db="EMBL/GenBank/DDBJ databases">
        <title>Infants hospitalized years apart are colonized by the same room-sourced microbial strains.</title>
        <authorList>
            <person name="Brooks B."/>
            <person name="Olm M.R."/>
            <person name="Firek B.A."/>
            <person name="Baker R."/>
            <person name="Thomas B.C."/>
            <person name="Morowitz M.J."/>
            <person name="Banfield J.F."/>
        </authorList>
    </citation>
    <scope>NUCLEOTIDE SEQUENCE [LARGE SCALE GENOMIC DNA]</scope>
    <source>
        <strain evidence="1">S2_005_003_R2_43</strain>
    </source>
</reference>
<evidence type="ECO:0000313" key="1">
    <source>
        <dbReference type="EMBL" id="PZQ18166.1"/>
    </source>
</evidence>
<name>A0A2W5KM80_ANCNO</name>
<organism evidence="1 2">
    <name type="scientific">Ancylobacter novellus</name>
    <name type="common">Thiobacillus novellus</name>
    <dbReference type="NCBI Taxonomy" id="921"/>
    <lineage>
        <taxon>Bacteria</taxon>
        <taxon>Pseudomonadati</taxon>
        <taxon>Pseudomonadota</taxon>
        <taxon>Alphaproteobacteria</taxon>
        <taxon>Hyphomicrobiales</taxon>
        <taxon>Xanthobacteraceae</taxon>
        <taxon>Ancylobacter</taxon>
    </lineage>
</organism>
<comment type="caution">
    <text evidence="1">The sequence shown here is derived from an EMBL/GenBank/DDBJ whole genome shotgun (WGS) entry which is preliminary data.</text>
</comment>
<accession>A0A2W5KM80</accession>
<sequence>MAVDADLAVVSSPLQYMNAVEWRASRAGTACDLVLIGDRHGAGGMIDLLMRRRAPWRRVIRHGRRPRPPRAVPRFLRDLLDAAHRVSLERLAAVLAGAPRGAVAFGDYRNVSQRLIVDRIGAQETVLLDDGSVTPQAAAFRADPANAPEPRQFDLAWFRTAAARRLFGDPLLPEPERLTFFTIYGPLLEGRLRASDRLAQNDYSSWRAAAGDAPRGASAWLIGADHAEAGICAHADYRALALGAAQRLREEGRRPVIYRPHRGEDVRKAAEIAEAGRMTLGVSTAPAELDYLDAAERPATVAVVASSVADTLAVLDPELDLARIAPPPAYLRKRADHIRAVIAAHDAFNQSLRVIHLDRPSSFAIGGAP</sequence>